<evidence type="ECO:0000256" key="1">
    <source>
        <dbReference type="SAM" id="MobiDB-lite"/>
    </source>
</evidence>
<dbReference type="Proteomes" id="UP001152622">
    <property type="component" value="Chromosome 22"/>
</dbReference>
<proteinExistence type="predicted"/>
<dbReference type="EMBL" id="JAINUF010000022">
    <property type="protein sequence ID" value="KAJ8333800.1"/>
    <property type="molecule type" value="Genomic_DNA"/>
</dbReference>
<gene>
    <name evidence="2" type="ORF">SKAU_G00411190</name>
</gene>
<evidence type="ECO:0000313" key="3">
    <source>
        <dbReference type="Proteomes" id="UP001152622"/>
    </source>
</evidence>
<protein>
    <submittedName>
        <fullName evidence="2">Uncharacterized protein</fullName>
    </submittedName>
</protein>
<evidence type="ECO:0000313" key="2">
    <source>
        <dbReference type="EMBL" id="KAJ8333800.1"/>
    </source>
</evidence>
<sequence>MSDVYELNPPVLPVGQFSEKFIHFITQCMKKLPKERPAPNNLMVPLCNSGLGSLHSTQTTEKTTPRKLSSTPFKEVTGQSQTG</sequence>
<name>A0A9Q1E7S9_SYNKA</name>
<keyword evidence="3" id="KW-1185">Reference proteome</keyword>
<comment type="caution">
    <text evidence="2">The sequence shown here is derived from an EMBL/GenBank/DDBJ whole genome shotgun (WGS) entry which is preliminary data.</text>
</comment>
<dbReference type="OrthoDB" id="10252354at2759"/>
<feature type="region of interest" description="Disordered" evidence="1">
    <location>
        <begin position="50"/>
        <end position="83"/>
    </location>
</feature>
<organism evidence="2 3">
    <name type="scientific">Synaphobranchus kaupii</name>
    <name type="common">Kaup's arrowtooth eel</name>
    <dbReference type="NCBI Taxonomy" id="118154"/>
    <lineage>
        <taxon>Eukaryota</taxon>
        <taxon>Metazoa</taxon>
        <taxon>Chordata</taxon>
        <taxon>Craniata</taxon>
        <taxon>Vertebrata</taxon>
        <taxon>Euteleostomi</taxon>
        <taxon>Actinopterygii</taxon>
        <taxon>Neopterygii</taxon>
        <taxon>Teleostei</taxon>
        <taxon>Anguilliformes</taxon>
        <taxon>Synaphobranchidae</taxon>
        <taxon>Synaphobranchus</taxon>
    </lineage>
</organism>
<accession>A0A9Q1E7S9</accession>
<reference evidence="2" key="1">
    <citation type="journal article" date="2023" name="Science">
        <title>Genome structures resolve the early diversification of teleost fishes.</title>
        <authorList>
            <person name="Parey E."/>
            <person name="Louis A."/>
            <person name="Montfort J."/>
            <person name="Bouchez O."/>
            <person name="Roques C."/>
            <person name="Iampietro C."/>
            <person name="Lluch J."/>
            <person name="Castinel A."/>
            <person name="Donnadieu C."/>
            <person name="Desvignes T."/>
            <person name="Floi Bucao C."/>
            <person name="Jouanno E."/>
            <person name="Wen M."/>
            <person name="Mejri S."/>
            <person name="Dirks R."/>
            <person name="Jansen H."/>
            <person name="Henkel C."/>
            <person name="Chen W.J."/>
            <person name="Zahm M."/>
            <person name="Cabau C."/>
            <person name="Klopp C."/>
            <person name="Thompson A.W."/>
            <person name="Robinson-Rechavi M."/>
            <person name="Braasch I."/>
            <person name="Lecointre G."/>
            <person name="Bobe J."/>
            <person name="Postlethwait J.H."/>
            <person name="Berthelot C."/>
            <person name="Roest Crollius H."/>
            <person name="Guiguen Y."/>
        </authorList>
    </citation>
    <scope>NUCLEOTIDE SEQUENCE</scope>
    <source>
        <strain evidence="2">WJC10195</strain>
    </source>
</reference>
<dbReference type="AlphaFoldDB" id="A0A9Q1E7S9"/>